<dbReference type="AlphaFoldDB" id="A0A1Y2ENH3"/>
<dbReference type="GO" id="GO:0008270">
    <property type="term" value="F:zinc ion binding"/>
    <property type="evidence" value="ECO:0007669"/>
    <property type="project" value="UniProtKB-KW"/>
</dbReference>
<keyword evidence="2" id="KW-0479">Metal-binding</keyword>
<evidence type="ECO:0000256" key="3">
    <source>
        <dbReference type="ARBA" id="ARBA00022771"/>
    </source>
</evidence>
<dbReference type="PANTHER" id="PTHR23215">
    <property type="entry name" value="ZINC FINGER PROTEIN 207"/>
    <property type="match status" value="1"/>
</dbReference>
<protein>
    <recommendedName>
        <fullName evidence="7">C2H2-type domain-containing protein</fullName>
    </recommendedName>
</protein>
<evidence type="ECO:0000256" key="2">
    <source>
        <dbReference type="ARBA" id="ARBA00022723"/>
    </source>
</evidence>
<feature type="compositionally biased region" description="Basic and acidic residues" evidence="6">
    <location>
        <begin position="359"/>
        <end position="373"/>
    </location>
</feature>
<evidence type="ECO:0000259" key="7">
    <source>
        <dbReference type="PROSITE" id="PS00028"/>
    </source>
</evidence>
<dbReference type="InterPro" id="IPR013087">
    <property type="entry name" value="Znf_C2H2_type"/>
</dbReference>
<dbReference type="EMBL" id="MCGR01000052">
    <property type="protein sequence ID" value="ORY72395.1"/>
    <property type="molecule type" value="Genomic_DNA"/>
</dbReference>
<organism evidence="8 9">
    <name type="scientific">Leucosporidium creatinivorum</name>
    <dbReference type="NCBI Taxonomy" id="106004"/>
    <lineage>
        <taxon>Eukaryota</taxon>
        <taxon>Fungi</taxon>
        <taxon>Dikarya</taxon>
        <taxon>Basidiomycota</taxon>
        <taxon>Pucciniomycotina</taxon>
        <taxon>Microbotryomycetes</taxon>
        <taxon>Leucosporidiales</taxon>
        <taxon>Leucosporidium</taxon>
    </lineage>
</organism>
<evidence type="ECO:0000313" key="9">
    <source>
        <dbReference type="Proteomes" id="UP000193467"/>
    </source>
</evidence>
<dbReference type="CDD" id="cd20908">
    <property type="entry name" value="SUF4-like"/>
    <property type="match status" value="1"/>
</dbReference>
<keyword evidence="4" id="KW-0862">Zinc</keyword>
<keyword evidence="5" id="KW-0539">Nucleus</keyword>
<keyword evidence="9" id="KW-1185">Reference proteome</keyword>
<feature type="region of interest" description="Disordered" evidence="6">
    <location>
        <begin position="352"/>
        <end position="373"/>
    </location>
</feature>
<feature type="compositionally biased region" description="Pro residues" evidence="6">
    <location>
        <begin position="268"/>
        <end position="283"/>
    </location>
</feature>
<evidence type="ECO:0000256" key="4">
    <source>
        <dbReference type="ARBA" id="ARBA00022833"/>
    </source>
</evidence>
<dbReference type="InParanoid" id="A0A1Y2ENH3"/>
<feature type="domain" description="C2H2-type" evidence="7">
    <location>
        <begin position="40"/>
        <end position="61"/>
    </location>
</feature>
<dbReference type="PANTHER" id="PTHR23215:SF0">
    <property type="entry name" value="BUB3-INTERACTING AND GLEBS MOTIF-CONTAINING PROTEIN ZNF207"/>
    <property type="match status" value="1"/>
</dbReference>
<sequence>MGKSKKNKAKKAEAWCWYCDRNFEDQAVLIQHQKAKHFRCPHCPRRLNTAGGLAVHIDQVHKLGTDKIENALPGRESFDIEIYGMEGIPPADLAAWRKRQEEESGVKPQQNAPKRAKYANVPLTTSEVRAQLAAHKALMSGKPLPGAPSLPGGGYGVPPVGFGVPPPGFANIPPPPGFPAPPPGFVPPPNGMPFPPPPFPLPPGYALPSLRLLPLPHASSRHLNSLPPSPVGAFSPLPPFLGAPGMNLPPGIPPPPFPLPPGGFPIPPPMPTGAPGGPPPPTGPAALRGQATVIETVPSSSVMQKPGTLLVYGDNNVSPEEKRAALAQYKVEPEATTAGIAEASAAAGAAAAASVDADGESKKRARATDLFEG</sequence>
<reference evidence="8 9" key="1">
    <citation type="submission" date="2016-07" db="EMBL/GenBank/DDBJ databases">
        <title>Pervasive Adenine N6-methylation of Active Genes in Fungi.</title>
        <authorList>
            <consortium name="DOE Joint Genome Institute"/>
            <person name="Mondo S.J."/>
            <person name="Dannebaum R.O."/>
            <person name="Kuo R.C."/>
            <person name="Labutti K."/>
            <person name="Haridas S."/>
            <person name="Kuo A."/>
            <person name="Salamov A."/>
            <person name="Ahrendt S.R."/>
            <person name="Lipzen A."/>
            <person name="Sullivan W."/>
            <person name="Andreopoulos W.B."/>
            <person name="Clum A."/>
            <person name="Lindquist E."/>
            <person name="Daum C."/>
            <person name="Ramamoorthy G.K."/>
            <person name="Gryganskyi A."/>
            <person name="Culley D."/>
            <person name="Magnuson J.K."/>
            <person name="James T.Y."/>
            <person name="O'Malley M.A."/>
            <person name="Stajich J.E."/>
            <person name="Spatafora J.W."/>
            <person name="Visel A."/>
            <person name="Grigoriev I.V."/>
        </authorList>
    </citation>
    <scope>NUCLEOTIDE SEQUENCE [LARGE SCALE GENOMIC DNA]</scope>
    <source>
        <strain evidence="8 9">62-1032</strain>
    </source>
</reference>
<comment type="subcellular location">
    <subcellularLocation>
        <location evidence="1">Nucleus</location>
    </subcellularLocation>
</comment>
<evidence type="ECO:0000256" key="5">
    <source>
        <dbReference type="ARBA" id="ARBA00023242"/>
    </source>
</evidence>
<evidence type="ECO:0000256" key="1">
    <source>
        <dbReference type="ARBA" id="ARBA00004123"/>
    </source>
</evidence>
<dbReference type="STRING" id="106004.A0A1Y2ENH3"/>
<dbReference type="GO" id="GO:0005634">
    <property type="term" value="C:nucleus"/>
    <property type="evidence" value="ECO:0007669"/>
    <property type="project" value="UniProtKB-SubCell"/>
</dbReference>
<evidence type="ECO:0000313" key="8">
    <source>
        <dbReference type="EMBL" id="ORY72395.1"/>
    </source>
</evidence>
<proteinExistence type="predicted"/>
<dbReference type="PROSITE" id="PS00028">
    <property type="entry name" value="ZINC_FINGER_C2H2_1"/>
    <property type="match status" value="1"/>
</dbReference>
<gene>
    <name evidence="8" type="ORF">BCR35DRAFT_307670</name>
</gene>
<comment type="caution">
    <text evidence="8">The sequence shown here is derived from an EMBL/GenBank/DDBJ whole genome shotgun (WGS) entry which is preliminary data.</text>
</comment>
<evidence type="ECO:0000256" key="6">
    <source>
        <dbReference type="SAM" id="MobiDB-lite"/>
    </source>
</evidence>
<feature type="region of interest" description="Disordered" evidence="6">
    <location>
        <begin position="268"/>
        <end position="287"/>
    </location>
</feature>
<feature type="region of interest" description="Disordered" evidence="6">
    <location>
        <begin position="96"/>
        <end position="117"/>
    </location>
</feature>
<dbReference type="SMART" id="SM00355">
    <property type="entry name" value="ZnF_C2H2"/>
    <property type="match status" value="2"/>
</dbReference>
<keyword evidence="3" id="KW-0863">Zinc-finger</keyword>
<accession>A0A1Y2ENH3</accession>
<dbReference type="Proteomes" id="UP000193467">
    <property type="component" value="Unassembled WGS sequence"/>
</dbReference>
<dbReference type="OrthoDB" id="1306014at2759"/>
<dbReference type="Gene3D" id="3.30.160.60">
    <property type="entry name" value="Classic Zinc Finger"/>
    <property type="match status" value="1"/>
</dbReference>
<name>A0A1Y2ENH3_9BASI</name>